<evidence type="ECO:0000256" key="1">
    <source>
        <dbReference type="ARBA" id="ARBA00004141"/>
    </source>
</evidence>
<dbReference type="AlphaFoldDB" id="Q2AB81"/>
<keyword evidence="7 12" id="KW-0297">G-protein coupled receptor</keyword>
<reference evidence="15" key="3">
    <citation type="submission" date="2025-05" db="UniProtKB">
        <authorList>
            <consortium name="Ensembl"/>
        </authorList>
    </citation>
    <scope>IDENTIFICATION</scope>
    <source>
        <strain evidence="15">broiler</strain>
    </source>
</reference>
<dbReference type="Gene3D" id="1.20.1070.10">
    <property type="entry name" value="Rhodopsin 7-helix transmembrane proteins"/>
    <property type="match status" value="1"/>
</dbReference>
<dbReference type="GO" id="GO:0072747">
    <property type="term" value="P:cellular response to chloramphenicol"/>
    <property type="evidence" value="ECO:0000314"/>
    <property type="project" value="AgBase"/>
</dbReference>
<dbReference type="SUPFAM" id="SSF81321">
    <property type="entry name" value="Family A G protein-coupled receptor-like"/>
    <property type="match status" value="1"/>
</dbReference>
<feature type="transmembrane region" description="Helical" evidence="13">
    <location>
        <begin position="266"/>
        <end position="289"/>
    </location>
</feature>
<evidence type="ECO:0000256" key="2">
    <source>
        <dbReference type="ARBA" id="ARBA00007376"/>
    </source>
</evidence>
<dbReference type="Proteomes" id="UP000000539">
    <property type="component" value="Chromosome 3"/>
</dbReference>
<keyword evidence="4 12" id="KW-0716">Sensory transduction</keyword>
<comment type="subcellular location">
    <subcellularLocation>
        <location evidence="1 12">Membrane</location>
        <topology evidence="1 12">Multi-pass membrane protein</topology>
    </subcellularLocation>
</comment>
<dbReference type="CDD" id="cd13950">
    <property type="entry name" value="7tm_TAS2R"/>
    <property type="match status" value="1"/>
</dbReference>
<evidence type="ECO:0000256" key="4">
    <source>
        <dbReference type="ARBA" id="ARBA00022606"/>
    </source>
</evidence>
<accession>Q2AB81</accession>
<dbReference type="Reactome" id="R-GGA-420499">
    <property type="pathway name" value="Class C/3 (Metabotropic glutamate/pheromone receptors)"/>
</dbReference>
<dbReference type="FunFam" id="1.20.1070.10:FF:000055">
    <property type="entry name" value="Taste receptor type 2"/>
    <property type="match status" value="1"/>
</dbReference>
<organism evidence="14">
    <name type="scientific">Gallus gallus</name>
    <name type="common">Chicken</name>
    <dbReference type="NCBI Taxonomy" id="9031"/>
    <lineage>
        <taxon>Eukaryota</taxon>
        <taxon>Metazoa</taxon>
        <taxon>Chordata</taxon>
        <taxon>Craniata</taxon>
        <taxon>Vertebrata</taxon>
        <taxon>Euteleostomi</taxon>
        <taxon>Archelosauria</taxon>
        <taxon>Archosauria</taxon>
        <taxon>Dinosauria</taxon>
        <taxon>Saurischia</taxon>
        <taxon>Theropoda</taxon>
        <taxon>Coelurosauria</taxon>
        <taxon>Aves</taxon>
        <taxon>Neognathae</taxon>
        <taxon>Galloanserae</taxon>
        <taxon>Galliformes</taxon>
        <taxon>Phasianidae</taxon>
        <taxon>Phasianinae</taxon>
        <taxon>Gallus</taxon>
    </lineage>
</organism>
<dbReference type="OMA" id="CATWIYL"/>
<dbReference type="SMR" id="Q2AB81"/>
<reference evidence="15" key="2">
    <citation type="submission" date="2020-11" db="EMBL/GenBank/DDBJ databases">
        <title>Gallus gallus (Chicken) genome, bGalGal1, GRCg7b, maternal haplotype autosomes + Z &amp; W.</title>
        <authorList>
            <person name="Warren W."/>
            <person name="Formenti G."/>
            <person name="Fedrigo O."/>
            <person name="Haase B."/>
            <person name="Mountcastle J."/>
            <person name="Balacco J."/>
            <person name="Tracey A."/>
            <person name="Schneider V."/>
            <person name="Okimoto R."/>
            <person name="Cheng H."/>
            <person name="Hawken R."/>
            <person name="Howe K."/>
            <person name="Jarvis E.D."/>
        </authorList>
    </citation>
    <scope>NUCLEOTIDE SEQUENCE [LARGE SCALE GENOMIC DNA]</scope>
    <source>
        <strain evidence="15">Broiler</strain>
    </source>
</reference>
<evidence type="ECO:0000256" key="12">
    <source>
        <dbReference type="RuleBase" id="RU004424"/>
    </source>
</evidence>
<evidence type="ECO:0000256" key="11">
    <source>
        <dbReference type="RuleBase" id="RU004423"/>
    </source>
</evidence>
<dbReference type="PANTHER" id="PTHR11394:SF47">
    <property type="entry name" value="TASTE RECEPTOR TYPE 2 MEMBER 40"/>
    <property type="match status" value="1"/>
</dbReference>
<evidence type="ECO:0000313" key="16">
    <source>
        <dbReference type="Proteomes" id="UP000000539"/>
    </source>
</evidence>
<dbReference type="GeneTree" id="ENSGT01150000286961"/>
<feature type="transmembrane region" description="Helical" evidence="13">
    <location>
        <begin position="187"/>
        <end position="211"/>
    </location>
</feature>
<dbReference type="GO" id="GO:0033038">
    <property type="term" value="F:bitter taste receptor activity"/>
    <property type="evidence" value="ECO:0000315"/>
    <property type="project" value="AgBase"/>
</dbReference>
<keyword evidence="10 12" id="KW-0807">Transducer</keyword>
<feature type="transmembrane region" description="Helical" evidence="13">
    <location>
        <begin position="53"/>
        <end position="77"/>
    </location>
</feature>
<proteinExistence type="inferred from homology"/>
<dbReference type="InterPro" id="IPR007960">
    <property type="entry name" value="TAS2R"/>
</dbReference>
<evidence type="ECO:0000256" key="3">
    <source>
        <dbReference type="ARBA" id="ARBA00022480"/>
    </source>
</evidence>
<dbReference type="GO" id="GO:0001580">
    <property type="term" value="P:detection of chemical stimulus involved in sensory perception of bitter taste"/>
    <property type="evidence" value="ECO:0000318"/>
    <property type="project" value="GO_Central"/>
</dbReference>
<evidence type="ECO:0000256" key="8">
    <source>
        <dbReference type="ARBA" id="ARBA00023136"/>
    </source>
</evidence>
<dbReference type="GO" id="GO:0071466">
    <property type="term" value="P:cellular response to xenobiotic stimulus"/>
    <property type="evidence" value="ECO:0000314"/>
    <property type="project" value="AgBase"/>
</dbReference>
<feature type="transmembrane region" description="Helical" evidence="13">
    <location>
        <begin position="240"/>
        <end position="260"/>
    </location>
</feature>
<name>Q2AB81_CHICK</name>
<dbReference type="HOGENOM" id="CLU_072337_3_0_1"/>
<dbReference type="STRING" id="9031.ENSGALP00000029090"/>
<dbReference type="RefSeq" id="NP_001074188.1">
    <property type="nucleotide sequence ID" value="NM_001080719.2"/>
</dbReference>
<dbReference type="Reactome" id="R-GGA-418594">
    <property type="pathway name" value="G alpha (i) signalling events"/>
</dbReference>
<evidence type="ECO:0000313" key="14">
    <source>
        <dbReference type="EMBL" id="BAE80386.1"/>
    </source>
</evidence>
<dbReference type="Bgee" id="ENSGALG00000010334">
    <property type="expression patterns" value="Expressed in granulocyte and 2 other cell types or tissues"/>
</dbReference>
<dbReference type="GO" id="GO:0071409">
    <property type="term" value="P:cellular response to cycloheximide"/>
    <property type="evidence" value="ECO:0000314"/>
    <property type="project" value="AgBase"/>
</dbReference>
<sequence>MAEQHNTTSSSSAFVVIFAFQALAGMGINAFIVAASCMAWFKKKGMNSNEKILLFLGCFRFWYLCATWIYLIISVLFPQNLLDTGISLTFAIFMCFLSSSNLWTSTCLYAFYLMKIANFRHHFFIYLKARIDRIVPWLLLSSVVLSLLNCSPFLKVIDEENRTSPNFTTQGIFWKTNEEIRKHFNSIISICTCGFSMAFILVTLFAFFLLFSLCRHKHKMQTSSTRSLSMDAHIKAMKSLLSFFFTFSIHYILLITTVYYSSKENFLVLLLLVLQYSFPVIHSLILIFSNPRLERIALRILPCAKCKECARQPTETPMLCS</sequence>
<dbReference type="Ensembl" id="ENSGALT00010027450.1">
    <property type="protein sequence ID" value="ENSGALP00010015704.1"/>
    <property type="gene ID" value="ENSGALG00010011470.1"/>
</dbReference>
<evidence type="ECO:0000313" key="15">
    <source>
        <dbReference type="Ensembl" id="ENSGALP00010015704.1"/>
    </source>
</evidence>
<keyword evidence="6 13" id="KW-1133">Transmembrane helix</keyword>
<evidence type="ECO:0000256" key="13">
    <source>
        <dbReference type="SAM" id="Phobius"/>
    </source>
</evidence>
<evidence type="ECO:0000256" key="10">
    <source>
        <dbReference type="ARBA" id="ARBA00023224"/>
    </source>
</evidence>
<dbReference type="PaxDb" id="9031-ENSGALP00000029090"/>
<dbReference type="EMBL" id="AB249768">
    <property type="protein sequence ID" value="BAE80386.1"/>
    <property type="molecule type" value="Genomic_DNA"/>
</dbReference>
<evidence type="ECO:0000256" key="9">
    <source>
        <dbReference type="ARBA" id="ARBA00023170"/>
    </source>
</evidence>
<dbReference type="GO" id="GO:0072743">
    <property type="term" value="P:cellular response to erythromycin"/>
    <property type="evidence" value="ECO:0000314"/>
    <property type="project" value="AgBase"/>
</dbReference>
<gene>
    <name evidence="15" type="primary">TAS2R7</name>
</gene>
<dbReference type="eggNOG" id="ENOG502SY8P">
    <property type="taxonomic scope" value="Eukaryota"/>
</dbReference>
<dbReference type="GeneID" id="771663"/>
<protein>
    <recommendedName>
        <fullName evidence="12">Taste receptor type 2</fullName>
    </recommendedName>
</protein>
<dbReference type="GO" id="GO:0004930">
    <property type="term" value="F:G protein-coupled receptor activity"/>
    <property type="evidence" value="ECO:0007669"/>
    <property type="project" value="UniProtKB-KW"/>
</dbReference>
<dbReference type="PANTHER" id="PTHR11394">
    <property type="entry name" value="TASTE RECEPTOR TYPE 2"/>
    <property type="match status" value="1"/>
</dbReference>
<feature type="transmembrane region" description="Helical" evidence="13">
    <location>
        <begin position="134"/>
        <end position="154"/>
    </location>
</feature>
<dbReference type="CTD" id="50837"/>
<evidence type="ECO:0000256" key="7">
    <source>
        <dbReference type="ARBA" id="ARBA00023040"/>
    </source>
</evidence>
<dbReference type="VEuPathDB" id="HostDB:geneid_771663"/>
<dbReference type="Reactome" id="R-GGA-9717207">
    <property type="pathway name" value="Sensory perception of sweet, bitter, and umami (glutamate) taste"/>
</dbReference>
<dbReference type="KEGG" id="gga:771663"/>
<evidence type="ECO:0000256" key="6">
    <source>
        <dbReference type="ARBA" id="ARBA00022989"/>
    </source>
</evidence>
<dbReference type="OrthoDB" id="8876749at2759"/>
<keyword evidence="16" id="KW-1185">Reference proteome</keyword>
<reference evidence="14" key="1">
    <citation type="journal article" date="2006" name="Mol. Biol. Evol.">
        <title>Lineage-specific expansions and contractions of the bitter taste receptor gene repertoire in vertebrates.</title>
        <authorList>
            <consortium name="SMBE Tri-National Young Investigators"/>
            <person name="Go Y."/>
        </authorList>
    </citation>
    <scope>NUCLEOTIDE SEQUENCE</scope>
</reference>
<feature type="transmembrane region" description="Helical" evidence="13">
    <location>
        <begin position="89"/>
        <end position="113"/>
    </location>
</feature>
<dbReference type="GO" id="GO:1904561">
    <property type="term" value="P:cellular response to diphenidol"/>
    <property type="evidence" value="ECO:0000314"/>
    <property type="project" value="AgBase"/>
</dbReference>
<keyword evidence="3 12" id="KW-0919">Taste</keyword>
<feature type="transmembrane region" description="Helical" evidence="13">
    <location>
        <begin position="12"/>
        <end position="41"/>
    </location>
</feature>
<evidence type="ECO:0000256" key="5">
    <source>
        <dbReference type="ARBA" id="ARBA00022692"/>
    </source>
</evidence>
<keyword evidence="8 12" id="KW-0472">Membrane</keyword>
<dbReference type="Pfam" id="PF05296">
    <property type="entry name" value="TAS2R"/>
    <property type="match status" value="1"/>
</dbReference>
<comment type="similarity">
    <text evidence="2 11">Belongs to the G-protein coupled receptor T2R family.</text>
</comment>
<dbReference type="GO" id="GO:0016020">
    <property type="term" value="C:membrane"/>
    <property type="evidence" value="ECO:0000318"/>
    <property type="project" value="GO_Central"/>
</dbReference>
<keyword evidence="5 12" id="KW-0812">Transmembrane</keyword>
<keyword evidence="9 12" id="KW-0675">Receptor</keyword>